<reference evidence="1 2" key="1">
    <citation type="submission" date="2013-04" db="EMBL/GenBank/DDBJ databases">
        <title>The Genome Sequence of Bacteroides uniformis dnLKV2.</title>
        <authorList>
            <consortium name="The Broad Institute Genomics Platform"/>
            <consortium name="The Broad Institute Genome Sequencing Center for Infectious Disease"/>
            <person name="Earl A."/>
            <person name="Xavier R."/>
            <person name="Kuhn K."/>
            <person name="Stappenbeck T."/>
            <person name="Walker B."/>
            <person name="Young S."/>
            <person name="Zeng Q."/>
            <person name="Gargeya S."/>
            <person name="Fitzgerald M."/>
            <person name="Haas B."/>
            <person name="Abouelleil A."/>
            <person name="Allen A.W."/>
            <person name="Alvarado L."/>
            <person name="Arachchi H.M."/>
            <person name="Berlin A.M."/>
            <person name="Chapman S.B."/>
            <person name="Gainer-Dewar J."/>
            <person name="Goldberg J."/>
            <person name="Griggs A."/>
            <person name="Gujja S."/>
            <person name="Hansen M."/>
            <person name="Howarth C."/>
            <person name="Imamovic A."/>
            <person name="Ireland A."/>
            <person name="Larimer J."/>
            <person name="McCowan C."/>
            <person name="Murphy C."/>
            <person name="Pearson M."/>
            <person name="Poon T.W."/>
            <person name="Priest M."/>
            <person name="Roberts A."/>
            <person name="Saif S."/>
            <person name="Shea T."/>
            <person name="Sisk P."/>
            <person name="Sykes S."/>
            <person name="Wortman J."/>
            <person name="Nusbaum C."/>
            <person name="Birren B."/>
        </authorList>
    </citation>
    <scope>NUCLEOTIDE SEQUENCE [LARGE SCALE GENOMIC DNA]</scope>
    <source>
        <strain evidence="2">dnLKV2</strain>
    </source>
</reference>
<dbReference type="RefSeq" id="WP_016273236.1">
    <property type="nucleotide sequence ID" value="NZ_KE159486.1"/>
</dbReference>
<organism evidence="1 2">
    <name type="scientific">Bacteroides uniformis dnLKV2</name>
    <dbReference type="NCBI Taxonomy" id="1235787"/>
    <lineage>
        <taxon>Bacteria</taxon>
        <taxon>Pseudomonadati</taxon>
        <taxon>Bacteroidota</taxon>
        <taxon>Bacteroidia</taxon>
        <taxon>Bacteroidales</taxon>
        <taxon>Bacteroidaceae</taxon>
        <taxon>Bacteroides</taxon>
    </lineage>
</organism>
<dbReference type="AlphaFoldDB" id="R9HUA7"/>
<protein>
    <submittedName>
        <fullName evidence="1">Uncharacterized protein</fullName>
    </submittedName>
</protein>
<dbReference type="EMBL" id="ASSO01000008">
    <property type="protein sequence ID" value="EOS07592.1"/>
    <property type="molecule type" value="Genomic_DNA"/>
</dbReference>
<sequence>METLRSDYIKHYDRFLPEMLQTEQSASYIRQVYDYLELMKPGTILNLQADKEKLPWMLVAVGAFLPAQDHWMDFELNDDYTRLRRKLLPPNFRKAMKNRHPV</sequence>
<dbReference type="HOGENOM" id="CLU_2271852_0_0_10"/>
<dbReference type="PATRIC" id="fig|1235787.3.peg.2137"/>
<proteinExistence type="predicted"/>
<evidence type="ECO:0000313" key="1">
    <source>
        <dbReference type="EMBL" id="EOS07592.1"/>
    </source>
</evidence>
<comment type="caution">
    <text evidence="1">The sequence shown here is derived from an EMBL/GenBank/DDBJ whole genome shotgun (WGS) entry which is preliminary data.</text>
</comment>
<dbReference type="Proteomes" id="UP000014212">
    <property type="component" value="Unassembled WGS sequence"/>
</dbReference>
<evidence type="ECO:0000313" key="2">
    <source>
        <dbReference type="Proteomes" id="UP000014212"/>
    </source>
</evidence>
<gene>
    <name evidence="1" type="ORF">C801_02106</name>
</gene>
<accession>R9HUA7</accession>
<name>R9HUA7_BACUN</name>